<proteinExistence type="predicted"/>
<protein>
    <submittedName>
        <fullName evidence="1">Uncharacterized protein</fullName>
    </submittedName>
</protein>
<name>A0A918N1Z8_9ALTE</name>
<dbReference type="Proteomes" id="UP000631300">
    <property type="component" value="Unassembled WGS sequence"/>
</dbReference>
<gene>
    <name evidence="1" type="ORF">GCM10007391_33570</name>
</gene>
<dbReference type="RefSeq" id="WP_189408386.1">
    <property type="nucleotide sequence ID" value="NZ_BMXP01000014.1"/>
</dbReference>
<reference evidence="1" key="1">
    <citation type="journal article" date="2014" name="Int. J. Syst. Evol. Microbiol.">
        <title>Complete genome sequence of Corynebacterium casei LMG S-19264T (=DSM 44701T), isolated from a smear-ripened cheese.</title>
        <authorList>
            <consortium name="US DOE Joint Genome Institute (JGI-PGF)"/>
            <person name="Walter F."/>
            <person name="Albersmeier A."/>
            <person name="Kalinowski J."/>
            <person name="Ruckert C."/>
        </authorList>
    </citation>
    <scope>NUCLEOTIDE SEQUENCE</scope>
    <source>
        <strain evidence="1">KCTC 22164</strain>
    </source>
</reference>
<organism evidence="1 2">
    <name type="scientific">Alteromonas halophila</name>
    <dbReference type="NCBI Taxonomy" id="516698"/>
    <lineage>
        <taxon>Bacteria</taxon>
        <taxon>Pseudomonadati</taxon>
        <taxon>Pseudomonadota</taxon>
        <taxon>Gammaproteobacteria</taxon>
        <taxon>Alteromonadales</taxon>
        <taxon>Alteromonadaceae</taxon>
        <taxon>Alteromonas/Salinimonas group</taxon>
        <taxon>Alteromonas</taxon>
    </lineage>
</organism>
<comment type="caution">
    <text evidence="1">The sequence shown here is derived from an EMBL/GenBank/DDBJ whole genome shotgun (WGS) entry which is preliminary data.</text>
</comment>
<evidence type="ECO:0000313" key="2">
    <source>
        <dbReference type="Proteomes" id="UP000631300"/>
    </source>
</evidence>
<evidence type="ECO:0000313" key="1">
    <source>
        <dbReference type="EMBL" id="GGW96784.1"/>
    </source>
</evidence>
<keyword evidence="2" id="KW-1185">Reference proteome</keyword>
<accession>A0A918N1Z8</accession>
<dbReference type="AlphaFoldDB" id="A0A918N1Z8"/>
<dbReference type="EMBL" id="BMXP01000014">
    <property type="protein sequence ID" value="GGW96784.1"/>
    <property type="molecule type" value="Genomic_DNA"/>
</dbReference>
<reference evidence="1" key="2">
    <citation type="submission" date="2020-09" db="EMBL/GenBank/DDBJ databases">
        <authorList>
            <person name="Sun Q."/>
            <person name="Kim S."/>
        </authorList>
    </citation>
    <scope>NUCLEOTIDE SEQUENCE</scope>
    <source>
        <strain evidence="1">KCTC 22164</strain>
    </source>
</reference>
<sequence>MDDVKVFISVCDGVDDIEVSGAQLKGGDKAVSIKANLLSLNDDKVKIEIPELDVSGQVGDASKLKSLSVLLCEGAVTVIPQYVDESLNIMRCCSCCTRNGVRHCVYGSSGCVCC</sequence>